<dbReference type="OrthoDB" id="2431938at2759"/>
<organism evidence="2 3">
    <name type="scientific">Lophiotrema nucula</name>
    <dbReference type="NCBI Taxonomy" id="690887"/>
    <lineage>
        <taxon>Eukaryota</taxon>
        <taxon>Fungi</taxon>
        <taxon>Dikarya</taxon>
        <taxon>Ascomycota</taxon>
        <taxon>Pezizomycotina</taxon>
        <taxon>Dothideomycetes</taxon>
        <taxon>Pleosporomycetidae</taxon>
        <taxon>Pleosporales</taxon>
        <taxon>Lophiotremataceae</taxon>
        <taxon>Lophiotrema</taxon>
    </lineage>
</organism>
<feature type="transmembrane region" description="Helical" evidence="1">
    <location>
        <begin position="159"/>
        <end position="184"/>
    </location>
</feature>
<accession>A0A6A5YM04</accession>
<sequence>MAVNIQRTLLALPFVALSVVCFFLMDILALIRDFPPPSATMRITWDTGAIPILQRFHWIPLLDEIYRDVTVGFAPSTLGYDDVSRWHMYNFMSDIGVMYMIWLLESSRPMNKSWVIRYPVILFQIAQLVGGGVVIPLYYLCHTILAPPANSQNHPWQLIRTTEALCYAPAILIIHTFLMMLMYFSPSLEARHYWTWFWQLFPVRIALTHSAFYILSKWTGLQGRTSRVPYRTAMIMAIGPFIAISAGTYIYTALESPYPLYDVFLPTIPLDLESGKSWVLRMRNILQIDQVIISAATFLWVSYLVQDMRVGKLVSRAETWTFFAMIALVPIVGQSATYGLMWLRREFLMNRKTEVTRSCKTQ</sequence>
<name>A0A6A5YM04_9PLEO</name>
<keyword evidence="1" id="KW-0472">Membrane</keyword>
<feature type="transmembrane region" description="Helical" evidence="1">
    <location>
        <begin position="320"/>
        <end position="343"/>
    </location>
</feature>
<keyword evidence="1" id="KW-0812">Transmembrane</keyword>
<evidence type="ECO:0000313" key="3">
    <source>
        <dbReference type="Proteomes" id="UP000799770"/>
    </source>
</evidence>
<keyword evidence="1" id="KW-1133">Transmembrane helix</keyword>
<keyword evidence="3" id="KW-1185">Reference proteome</keyword>
<evidence type="ECO:0000256" key="1">
    <source>
        <dbReference type="SAM" id="Phobius"/>
    </source>
</evidence>
<feature type="transmembrane region" description="Helical" evidence="1">
    <location>
        <begin position="9"/>
        <end position="31"/>
    </location>
</feature>
<feature type="transmembrane region" description="Helical" evidence="1">
    <location>
        <begin position="116"/>
        <end position="139"/>
    </location>
</feature>
<protein>
    <submittedName>
        <fullName evidence="2">Uncharacterized protein</fullName>
    </submittedName>
</protein>
<feature type="transmembrane region" description="Helical" evidence="1">
    <location>
        <begin position="228"/>
        <end position="251"/>
    </location>
</feature>
<reference evidence="2" key="1">
    <citation type="journal article" date="2020" name="Stud. Mycol.">
        <title>101 Dothideomycetes genomes: a test case for predicting lifestyles and emergence of pathogens.</title>
        <authorList>
            <person name="Haridas S."/>
            <person name="Albert R."/>
            <person name="Binder M."/>
            <person name="Bloem J."/>
            <person name="Labutti K."/>
            <person name="Salamov A."/>
            <person name="Andreopoulos B."/>
            <person name="Baker S."/>
            <person name="Barry K."/>
            <person name="Bills G."/>
            <person name="Bluhm B."/>
            <person name="Cannon C."/>
            <person name="Castanera R."/>
            <person name="Culley D."/>
            <person name="Daum C."/>
            <person name="Ezra D."/>
            <person name="Gonzalez J."/>
            <person name="Henrissat B."/>
            <person name="Kuo A."/>
            <person name="Liang C."/>
            <person name="Lipzen A."/>
            <person name="Lutzoni F."/>
            <person name="Magnuson J."/>
            <person name="Mondo S."/>
            <person name="Nolan M."/>
            <person name="Ohm R."/>
            <person name="Pangilinan J."/>
            <person name="Park H.-J."/>
            <person name="Ramirez L."/>
            <person name="Alfaro M."/>
            <person name="Sun H."/>
            <person name="Tritt A."/>
            <person name="Yoshinaga Y."/>
            <person name="Zwiers L.-H."/>
            <person name="Turgeon B."/>
            <person name="Goodwin S."/>
            <person name="Spatafora J."/>
            <person name="Crous P."/>
            <person name="Grigoriev I."/>
        </authorList>
    </citation>
    <scope>NUCLEOTIDE SEQUENCE</scope>
    <source>
        <strain evidence="2">CBS 627.86</strain>
    </source>
</reference>
<dbReference type="EMBL" id="ML977352">
    <property type="protein sequence ID" value="KAF2107734.1"/>
    <property type="molecule type" value="Genomic_DNA"/>
</dbReference>
<proteinExistence type="predicted"/>
<dbReference type="Proteomes" id="UP000799770">
    <property type="component" value="Unassembled WGS sequence"/>
</dbReference>
<dbReference type="AlphaFoldDB" id="A0A6A5YM04"/>
<evidence type="ECO:0000313" key="2">
    <source>
        <dbReference type="EMBL" id="KAF2107734.1"/>
    </source>
</evidence>
<gene>
    <name evidence="2" type="ORF">BDV96DRAFT_588660</name>
</gene>
<feature type="transmembrane region" description="Helical" evidence="1">
    <location>
        <begin position="196"/>
        <end position="216"/>
    </location>
</feature>